<gene>
    <name evidence="2" type="ORF">GCM10007390_49070</name>
</gene>
<feature type="signal peptide" evidence="1">
    <location>
        <begin position="1"/>
        <end position="21"/>
    </location>
</feature>
<proteinExistence type="predicted"/>
<dbReference type="RefSeq" id="WP_189568626.1">
    <property type="nucleotide sequence ID" value="NZ_BMXF01000008.1"/>
</dbReference>
<evidence type="ECO:0000256" key="1">
    <source>
        <dbReference type="SAM" id="SignalP"/>
    </source>
</evidence>
<protein>
    <submittedName>
        <fullName evidence="2">Uncharacterized protein</fullName>
    </submittedName>
</protein>
<sequence>MKKLSILMIAALLAILTPATAQFVVSDPMHTGVTTLIKMITDPSFKTMVKNIEKLKRVASAVQQFHRGTQVVQTITQASQKMAQLSAAVSRDGHIYPAEYALMVKDVNNLAKIGTEILKDMRSATTQSGGVLEMTDAQRVEFIDKAFDKVTKYDNLIDAYFNKVKAMSIQRSGNSADLASTTRLYEVAYRLPQSGGGGAITAQSEGMGYDMGYENDTTSILDKAYDSPQAKAFRKKQQECMDNQANYYDELLLAEVKSEGEAFKALMMSGYSFEFKPSRITSDLKSVWNWIDSGGQTTEGKSSGGGGADVSSQIEEGIKNFIGPDGKVISNEEMMVLIRIKARELLKPARDELRKKWKLDECMTMGY</sequence>
<keyword evidence="3" id="KW-1185">Reference proteome</keyword>
<dbReference type="AlphaFoldDB" id="A0A8J3GCC6"/>
<dbReference type="Proteomes" id="UP000598271">
    <property type="component" value="Unassembled WGS sequence"/>
</dbReference>
<dbReference type="EMBL" id="BMXF01000008">
    <property type="protein sequence ID" value="GHB87393.1"/>
    <property type="molecule type" value="Genomic_DNA"/>
</dbReference>
<reference evidence="2 3" key="1">
    <citation type="journal article" date="2014" name="Int. J. Syst. Evol. Microbiol.">
        <title>Complete genome sequence of Corynebacterium casei LMG S-19264T (=DSM 44701T), isolated from a smear-ripened cheese.</title>
        <authorList>
            <consortium name="US DOE Joint Genome Institute (JGI-PGF)"/>
            <person name="Walter F."/>
            <person name="Albersmeier A."/>
            <person name="Kalinowski J."/>
            <person name="Ruckert C."/>
        </authorList>
    </citation>
    <scope>NUCLEOTIDE SEQUENCE [LARGE SCALE GENOMIC DNA]</scope>
    <source>
        <strain evidence="2 3">KCTC 12866</strain>
    </source>
</reference>
<name>A0A8J3GCC6_9BACT</name>
<evidence type="ECO:0000313" key="3">
    <source>
        <dbReference type="Proteomes" id="UP000598271"/>
    </source>
</evidence>
<organism evidence="2 3">
    <name type="scientific">Persicitalea jodogahamensis</name>
    <dbReference type="NCBI Taxonomy" id="402147"/>
    <lineage>
        <taxon>Bacteria</taxon>
        <taxon>Pseudomonadati</taxon>
        <taxon>Bacteroidota</taxon>
        <taxon>Cytophagia</taxon>
        <taxon>Cytophagales</taxon>
        <taxon>Spirosomataceae</taxon>
        <taxon>Persicitalea</taxon>
    </lineage>
</organism>
<keyword evidence="1" id="KW-0732">Signal</keyword>
<accession>A0A8J3GCC6</accession>
<comment type="caution">
    <text evidence="2">The sequence shown here is derived from an EMBL/GenBank/DDBJ whole genome shotgun (WGS) entry which is preliminary data.</text>
</comment>
<evidence type="ECO:0000313" key="2">
    <source>
        <dbReference type="EMBL" id="GHB87393.1"/>
    </source>
</evidence>
<feature type="chain" id="PRO_5035236246" evidence="1">
    <location>
        <begin position="22"/>
        <end position="367"/>
    </location>
</feature>